<proteinExistence type="predicted"/>
<organism evidence="1 2">
    <name type="scientific">Prunus dulcis</name>
    <name type="common">Almond</name>
    <name type="synonym">Amygdalus dulcis</name>
    <dbReference type="NCBI Taxonomy" id="3755"/>
    <lineage>
        <taxon>Eukaryota</taxon>
        <taxon>Viridiplantae</taxon>
        <taxon>Streptophyta</taxon>
        <taxon>Embryophyta</taxon>
        <taxon>Tracheophyta</taxon>
        <taxon>Spermatophyta</taxon>
        <taxon>Magnoliopsida</taxon>
        <taxon>eudicotyledons</taxon>
        <taxon>Gunneridae</taxon>
        <taxon>Pentapetalae</taxon>
        <taxon>rosids</taxon>
        <taxon>fabids</taxon>
        <taxon>Rosales</taxon>
        <taxon>Rosaceae</taxon>
        <taxon>Amygdaloideae</taxon>
        <taxon>Amygdaleae</taxon>
        <taxon>Prunus</taxon>
    </lineage>
</organism>
<dbReference type="EMBL" id="JAJFAZ020000001">
    <property type="protein sequence ID" value="KAI5348389.1"/>
    <property type="molecule type" value="Genomic_DNA"/>
</dbReference>
<evidence type="ECO:0000313" key="2">
    <source>
        <dbReference type="Proteomes" id="UP001054821"/>
    </source>
</evidence>
<evidence type="ECO:0000313" key="1">
    <source>
        <dbReference type="EMBL" id="KAI5348389.1"/>
    </source>
</evidence>
<accession>A0AAD4WRS1</accession>
<dbReference type="AlphaFoldDB" id="A0AAD4WRS1"/>
<sequence>MYVYKMIIAAQIYASPYIVHGLPLDANLNLPNLQRNATFTQTQSTHRGVRNKRFWHCAPTLRFFVHWMDNWTGAGTLRPYS</sequence>
<gene>
    <name evidence="1" type="ORF">L3X38_001276</name>
</gene>
<comment type="caution">
    <text evidence="1">The sequence shown here is derived from an EMBL/GenBank/DDBJ whole genome shotgun (WGS) entry which is preliminary data.</text>
</comment>
<reference evidence="1 2" key="1">
    <citation type="journal article" date="2022" name="G3 (Bethesda)">
        <title>Whole-genome sequence and methylome profiling of the almond [Prunus dulcis (Mill.) D.A. Webb] cultivar 'Nonpareil'.</title>
        <authorList>
            <person name="D'Amico-Willman K.M."/>
            <person name="Ouma W.Z."/>
            <person name="Meulia T."/>
            <person name="Sideli G.M."/>
            <person name="Gradziel T.M."/>
            <person name="Fresnedo-Ramirez J."/>
        </authorList>
    </citation>
    <scope>NUCLEOTIDE SEQUENCE [LARGE SCALE GENOMIC DNA]</scope>
    <source>
        <strain evidence="1">Clone GOH B32 T37-40</strain>
    </source>
</reference>
<protein>
    <submittedName>
        <fullName evidence="1">Uncharacterized protein</fullName>
    </submittedName>
</protein>
<keyword evidence="2" id="KW-1185">Reference proteome</keyword>
<name>A0AAD4WRS1_PRUDU</name>
<dbReference type="Proteomes" id="UP001054821">
    <property type="component" value="Chromosome 1"/>
</dbReference>